<reference evidence="2 3" key="1">
    <citation type="submission" date="2019-03" db="EMBL/GenBank/DDBJ databases">
        <title>Genomic Encyclopedia of Type Strains, Phase III (KMG-III): the genomes of soil and plant-associated and newly described type strains.</title>
        <authorList>
            <person name="Whitman W."/>
        </authorList>
    </citation>
    <scope>NUCLEOTIDE SEQUENCE [LARGE SCALE GENOMIC DNA]</scope>
    <source>
        <strain evidence="2 3">VKMAc-2574</strain>
    </source>
</reference>
<dbReference type="GO" id="GO:0016301">
    <property type="term" value="F:kinase activity"/>
    <property type="evidence" value="ECO:0007669"/>
    <property type="project" value="UniProtKB-KW"/>
</dbReference>
<keyword evidence="3" id="KW-1185">Reference proteome</keyword>
<dbReference type="Pfam" id="PF13671">
    <property type="entry name" value="AAA_33"/>
    <property type="match status" value="1"/>
</dbReference>
<evidence type="ECO:0000313" key="3">
    <source>
        <dbReference type="Proteomes" id="UP000295060"/>
    </source>
</evidence>
<dbReference type="Proteomes" id="UP000295060">
    <property type="component" value="Unassembled WGS sequence"/>
</dbReference>
<gene>
    <name evidence="2" type="ORF">EV137_6089</name>
</gene>
<name>A0ABY2FCP1_9ACTN</name>
<evidence type="ECO:0000313" key="2">
    <source>
        <dbReference type="EMBL" id="TDW88001.1"/>
    </source>
</evidence>
<dbReference type="Gene3D" id="3.40.50.300">
    <property type="entry name" value="P-loop containing nucleotide triphosphate hydrolases"/>
    <property type="match status" value="1"/>
</dbReference>
<feature type="compositionally biased region" description="Basic and acidic residues" evidence="1">
    <location>
        <begin position="129"/>
        <end position="143"/>
    </location>
</feature>
<keyword evidence="2" id="KW-0808">Transferase</keyword>
<dbReference type="InterPro" id="IPR027417">
    <property type="entry name" value="P-loop_NTPase"/>
</dbReference>
<dbReference type="EMBL" id="SODU01000003">
    <property type="protein sequence ID" value="TDW88001.1"/>
    <property type="molecule type" value="Genomic_DNA"/>
</dbReference>
<accession>A0ABY2FCP1</accession>
<dbReference type="PANTHER" id="PTHR37807:SF3">
    <property type="entry name" value="OS07G0160300 PROTEIN"/>
    <property type="match status" value="1"/>
</dbReference>
<evidence type="ECO:0000256" key="1">
    <source>
        <dbReference type="SAM" id="MobiDB-lite"/>
    </source>
</evidence>
<proteinExistence type="predicted"/>
<dbReference type="SUPFAM" id="SSF52540">
    <property type="entry name" value="P-loop containing nucleoside triphosphate hydrolases"/>
    <property type="match status" value="1"/>
</dbReference>
<organism evidence="2 3">
    <name type="scientific">Kribbella pratensis</name>
    <dbReference type="NCBI Taxonomy" id="2512112"/>
    <lineage>
        <taxon>Bacteria</taxon>
        <taxon>Bacillati</taxon>
        <taxon>Actinomycetota</taxon>
        <taxon>Actinomycetes</taxon>
        <taxon>Propionibacteriales</taxon>
        <taxon>Kribbellaceae</taxon>
        <taxon>Kribbella</taxon>
    </lineage>
</organism>
<sequence length="186" mass="19906">MTAKVRRVQSKPMLVVVSGPPGTGKTTLAHRIAAAIGCPAICRDEIKEGMAHATPGFVPGPGDPLTMRTLSTFFDVLGLLIGRGTTVVAEAAFQDRLWNPGLTPLLGRADVRIVHCTVPAEVALERITARTSSDPRRSAHEDAQISPDARLRTHNSFQPVDLPVPSITIDTTAEPSIEEVLAFLSR</sequence>
<feature type="region of interest" description="Disordered" evidence="1">
    <location>
        <begin position="129"/>
        <end position="152"/>
    </location>
</feature>
<comment type="caution">
    <text evidence="2">The sequence shown here is derived from an EMBL/GenBank/DDBJ whole genome shotgun (WGS) entry which is preliminary data.</text>
</comment>
<keyword evidence="2" id="KW-0418">Kinase</keyword>
<dbReference type="PANTHER" id="PTHR37807">
    <property type="entry name" value="OS07G0160300 PROTEIN"/>
    <property type="match status" value="1"/>
</dbReference>
<protein>
    <submittedName>
        <fullName evidence="2">Kinase</fullName>
    </submittedName>
</protein>